<dbReference type="GO" id="GO:0035024">
    <property type="term" value="P:negative regulation of Rho protein signal transduction"/>
    <property type="evidence" value="ECO:0007669"/>
    <property type="project" value="TreeGrafter"/>
</dbReference>
<reference evidence="3" key="1">
    <citation type="submission" date="2011-08" db="EMBL/GenBank/DDBJ databases">
        <title>The draft genome of Latimeria chalumnae.</title>
        <authorList>
            <person name="Di Palma F."/>
            <person name="Alfoldi J."/>
            <person name="Johnson J."/>
            <person name="Berlin A."/>
            <person name="Gnerre S."/>
            <person name="Jaffe D."/>
            <person name="MacCallum I."/>
            <person name="Young S."/>
            <person name="Walker B.J."/>
            <person name="Lander E."/>
            <person name="Lindblad-Toh K."/>
        </authorList>
    </citation>
    <scope>NUCLEOTIDE SEQUENCE [LARGE SCALE GENOMIC DNA]</scope>
    <source>
        <strain evidence="3">Wild caught</strain>
    </source>
</reference>
<dbReference type="InterPro" id="IPR052072">
    <property type="entry name" value="Vascular_dev_regulator"/>
</dbReference>
<dbReference type="InterPro" id="IPR002710">
    <property type="entry name" value="Dilute_dom"/>
</dbReference>
<dbReference type="EMBL" id="AFYH01274185">
    <property type="status" value="NOT_ANNOTATED_CDS"/>
    <property type="molecule type" value="Genomic_DNA"/>
</dbReference>
<dbReference type="GO" id="GO:0001525">
    <property type="term" value="P:angiogenesis"/>
    <property type="evidence" value="ECO:0007669"/>
    <property type="project" value="TreeGrafter"/>
</dbReference>
<dbReference type="GO" id="GO:0051020">
    <property type="term" value="F:GTPase binding"/>
    <property type="evidence" value="ECO:0007669"/>
    <property type="project" value="TreeGrafter"/>
</dbReference>
<dbReference type="Bgee" id="ENSLACG00000000515">
    <property type="expression patterns" value="Expressed in post-anal tail muscle"/>
</dbReference>
<dbReference type="GO" id="GO:0005911">
    <property type="term" value="C:cell-cell junction"/>
    <property type="evidence" value="ECO:0007669"/>
    <property type="project" value="TreeGrafter"/>
</dbReference>
<dbReference type="eggNOG" id="KOG0160">
    <property type="taxonomic scope" value="Eukaryota"/>
</dbReference>
<dbReference type="Pfam" id="PF01843">
    <property type="entry name" value="DIL"/>
    <property type="match status" value="1"/>
</dbReference>
<dbReference type="Ensembl" id="ENSLACT00000000583.1">
    <property type="protein sequence ID" value="ENSLACP00000000580.1"/>
    <property type="gene ID" value="ENSLACG00000000515.1"/>
</dbReference>
<reference evidence="2" key="2">
    <citation type="submission" date="2025-08" db="UniProtKB">
        <authorList>
            <consortium name="Ensembl"/>
        </authorList>
    </citation>
    <scope>IDENTIFICATION</scope>
</reference>
<evidence type="ECO:0000313" key="3">
    <source>
        <dbReference type="Proteomes" id="UP000008672"/>
    </source>
</evidence>
<accession>H2ZT59</accession>
<evidence type="ECO:0000259" key="1">
    <source>
        <dbReference type="PROSITE" id="PS51126"/>
    </source>
</evidence>
<feature type="domain" description="Dilute" evidence="1">
    <location>
        <begin position="1"/>
        <end position="109"/>
    </location>
</feature>
<dbReference type="Proteomes" id="UP000008672">
    <property type="component" value="Unassembled WGS sequence"/>
</dbReference>
<sequence>MAGNGDSFYQWSKAVQIRTNLDLVLDWLQGVGLGDIATEFFRKLSATVNLLCIHKTSLLQTSWSCLRGDCPSLTPAQLNHLLCNYQLGQGRPHPAAWDPSAEDREEISSVYIYLFPYTKHHPPLILPSENFMLQLSEPITNDWFHQQLRHLRHFIWEQEQQVLPANQRALYRLDSNQ</sequence>
<name>H2ZT59_LATCH</name>
<reference evidence="2" key="3">
    <citation type="submission" date="2025-09" db="UniProtKB">
        <authorList>
            <consortium name="Ensembl"/>
        </authorList>
    </citation>
    <scope>IDENTIFICATION</scope>
</reference>
<dbReference type="PANTHER" id="PTHR16027">
    <property type="entry name" value="DILUTE DOMAIN-CONTAINING PROTEIN YPR089W"/>
    <property type="match status" value="1"/>
</dbReference>
<keyword evidence="3" id="KW-1185">Reference proteome</keyword>
<dbReference type="GeneTree" id="ENSGT00940000160072"/>
<protein>
    <recommendedName>
        <fullName evidence="1">Dilute domain-containing protein</fullName>
    </recommendedName>
</protein>
<evidence type="ECO:0000313" key="2">
    <source>
        <dbReference type="Ensembl" id="ENSLACP00000000580.1"/>
    </source>
</evidence>
<proteinExistence type="predicted"/>
<dbReference type="OMA" id="RIRRMLW"/>
<dbReference type="AlphaFoldDB" id="H2ZT59"/>
<dbReference type="PROSITE" id="PS51126">
    <property type="entry name" value="DILUTE"/>
    <property type="match status" value="1"/>
</dbReference>
<dbReference type="InParanoid" id="H2ZT59"/>
<dbReference type="SMART" id="SM01132">
    <property type="entry name" value="DIL"/>
    <property type="match status" value="1"/>
</dbReference>
<organism evidence="2 3">
    <name type="scientific">Latimeria chalumnae</name>
    <name type="common">Coelacanth</name>
    <dbReference type="NCBI Taxonomy" id="7897"/>
    <lineage>
        <taxon>Eukaryota</taxon>
        <taxon>Metazoa</taxon>
        <taxon>Chordata</taxon>
        <taxon>Craniata</taxon>
        <taxon>Vertebrata</taxon>
        <taxon>Euteleostomi</taxon>
        <taxon>Coelacanthiformes</taxon>
        <taxon>Coelacanthidae</taxon>
        <taxon>Latimeria</taxon>
    </lineage>
</organism>
<dbReference type="PANTHER" id="PTHR16027:SF4">
    <property type="entry name" value="RAS-INTERACTING PROTEIN 1"/>
    <property type="match status" value="1"/>
</dbReference>
<dbReference type="STRING" id="7897.ENSLACP00000000580"/>